<dbReference type="Proteomes" id="UP000680365">
    <property type="component" value="Unassembled WGS sequence"/>
</dbReference>
<protein>
    <submittedName>
        <fullName evidence="2">Uncharacterized protein</fullName>
    </submittedName>
</protein>
<accession>A0ABS5QNF9</accession>
<comment type="caution">
    <text evidence="2">The sequence shown here is derived from an EMBL/GenBank/DDBJ whole genome shotgun (WGS) entry which is preliminary data.</text>
</comment>
<evidence type="ECO:0000313" key="3">
    <source>
        <dbReference type="Proteomes" id="UP000680365"/>
    </source>
</evidence>
<dbReference type="RefSeq" id="WP_213349902.1">
    <property type="nucleotide sequence ID" value="NZ_JAEDAM010000099.1"/>
</dbReference>
<feature type="transmembrane region" description="Helical" evidence="1">
    <location>
        <begin position="123"/>
        <end position="142"/>
    </location>
</feature>
<keyword evidence="1" id="KW-0472">Membrane</keyword>
<evidence type="ECO:0000256" key="1">
    <source>
        <dbReference type="SAM" id="Phobius"/>
    </source>
</evidence>
<keyword evidence="1" id="KW-0812">Transmembrane</keyword>
<dbReference type="EMBL" id="JAEDAM010000099">
    <property type="protein sequence ID" value="MBS8122484.1"/>
    <property type="molecule type" value="Genomic_DNA"/>
</dbReference>
<proteinExistence type="predicted"/>
<evidence type="ECO:0000313" key="2">
    <source>
        <dbReference type="EMBL" id="MBS8122484.1"/>
    </source>
</evidence>
<reference evidence="2 3" key="1">
    <citation type="journal article" date="2021" name="Nat. Commun.">
        <title>Reductive evolution and unique predatory mode in the CPR bacterium Vampirococcus lugosii.</title>
        <authorList>
            <person name="Moreira D."/>
            <person name="Zivanovic Y."/>
            <person name="Lopez-Archilla A.I."/>
            <person name="Iniesto M."/>
            <person name="Lopez-Garcia P."/>
        </authorList>
    </citation>
    <scope>NUCLEOTIDE SEQUENCE [LARGE SCALE GENOMIC DNA]</scope>
    <source>
        <strain evidence="2">Chiprana</strain>
    </source>
</reference>
<gene>
    <name evidence="2" type="ORF">VAMP_262149n87</name>
</gene>
<organism evidence="2 3">
    <name type="scientific">Candidatus Vampirococcus lugosii</name>
    <dbReference type="NCBI Taxonomy" id="2789015"/>
    <lineage>
        <taxon>Bacteria</taxon>
        <taxon>Candidatus Absconditibacteriota</taxon>
        <taxon>Vampirococcus</taxon>
    </lineage>
</organism>
<keyword evidence="1" id="KW-1133">Transmembrane helix</keyword>
<name>A0ABS5QNF9_9BACT</name>
<sequence length="165" mass="19697">MKLFKRILNSFFPDEIVNQPINPISMFISFISAKQFFSVVNRKIIENYKLNLFDISLDSFDAKLGFGKSSMVKHKEIENYYSYGVVSNFNGYKFYSSSNIGSLISMVCSIYTKEVFKKYDYKYFFNFLLTVYYLHFIFISRIKVFPYDNEKQNYTWFVNVFFGIL</sequence>
<keyword evidence="3" id="KW-1185">Reference proteome</keyword>